<feature type="region of interest" description="Disordered" evidence="1">
    <location>
        <begin position="143"/>
        <end position="174"/>
    </location>
</feature>
<proteinExistence type="predicted"/>
<feature type="compositionally biased region" description="Basic and acidic residues" evidence="1">
    <location>
        <begin position="165"/>
        <end position="174"/>
    </location>
</feature>
<feature type="region of interest" description="Disordered" evidence="1">
    <location>
        <begin position="73"/>
        <end position="96"/>
    </location>
</feature>
<evidence type="ECO:0000256" key="1">
    <source>
        <dbReference type="SAM" id="MobiDB-lite"/>
    </source>
</evidence>
<reference evidence="2" key="1">
    <citation type="submission" date="2015-01" db="EMBL/GenBank/DDBJ databases">
        <title>EvidentialGene: Evidence-directed Construction of Complete mRNA Transcriptomes without Genomes.</title>
        <authorList>
            <person name="Gilbert D.G."/>
        </authorList>
    </citation>
    <scope>NUCLEOTIDE SEQUENCE</scope>
</reference>
<dbReference type="AlphaFoldDB" id="A0A146SK00"/>
<dbReference type="EMBL" id="GCES01106433">
    <property type="protein sequence ID" value="JAQ79889.1"/>
    <property type="molecule type" value="Transcribed_RNA"/>
</dbReference>
<organism evidence="2">
    <name type="scientific">Fundulus heteroclitus</name>
    <name type="common">Killifish</name>
    <name type="synonym">Mummichog</name>
    <dbReference type="NCBI Taxonomy" id="8078"/>
    <lineage>
        <taxon>Eukaryota</taxon>
        <taxon>Metazoa</taxon>
        <taxon>Chordata</taxon>
        <taxon>Craniata</taxon>
        <taxon>Vertebrata</taxon>
        <taxon>Euteleostomi</taxon>
        <taxon>Actinopterygii</taxon>
        <taxon>Neopterygii</taxon>
        <taxon>Teleostei</taxon>
        <taxon>Neoteleostei</taxon>
        <taxon>Acanthomorphata</taxon>
        <taxon>Ovalentaria</taxon>
        <taxon>Atherinomorphae</taxon>
        <taxon>Cyprinodontiformes</taxon>
        <taxon>Fundulidae</taxon>
        <taxon>Fundulus</taxon>
    </lineage>
</organism>
<name>A0A146SK00_FUNHE</name>
<dbReference type="EMBL" id="GCES01105826">
    <property type="protein sequence ID" value="JAQ80496.1"/>
    <property type="molecule type" value="Transcribed_RNA"/>
</dbReference>
<sequence>MDCATFCSGPPSAALRHIIRHCALSLSRSHVQPPCPQSAKLSVLGTALCTFPLNALKSSRWTPDNVPTLRQGETGSACTPCRSPPPPSPQISKSSSFLPEVTSTSRILNAESASEYHSVLGGWGWGYAVKACSQCGTGGLLNPRPLPATSKGSTEGKKTRQKAKIKSERAEQRGGRQVDLTPCFSQIWCPPATLLFKKNPRKKHPFNFSPYSASLRESGGFPCSRAASAYLQRRKPEVPSGPLGWRIT</sequence>
<accession>A0A146SK00</accession>
<protein>
    <submittedName>
        <fullName evidence="2">Uncharacterized protein</fullName>
    </submittedName>
</protein>
<evidence type="ECO:0000313" key="2">
    <source>
        <dbReference type="EMBL" id="JAQ80496.1"/>
    </source>
</evidence>